<dbReference type="Gene3D" id="3.30.1370.110">
    <property type="match status" value="1"/>
</dbReference>
<name>A0A9W7L8S9_9STRA</name>
<accession>A0A9W7L8S9</accession>
<dbReference type="InterPro" id="IPR036063">
    <property type="entry name" value="Smr_dom_sf"/>
</dbReference>
<dbReference type="OrthoDB" id="185373at2759"/>
<evidence type="ECO:0000313" key="2">
    <source>
        <dbReference type="Proteomes" id="UP001165065"/>
    </source>
</evidence>
<organism evidence="1 2">
    <name type="scientific">Triparma columacea</name>
    <dbReference type="NCBI Taxonomy" id="722753"/>
    <lineage>
        <taxon>Eukaryota</taxon>
        <taxon>Sar</taxon>
        <taxon>Stramenopiles</taxon>
        <taxon>Ochrophyta</taxon>
        <taxon>Bolidophyceae</taxon>
        <taxon>Parmales</taxon>
        <taxon>Triparmaceae</taxon>
        <taxon>Triparma</taxon>
    </lineage>
</organism>
<dbReference type="InterPro" id="IPR011990">
    <property type="entry name" value="TPR-like_helical_dom_sf"/>
</dbReference>
<sequence length="567" mass="61764">MEEHGVKVGREVAERIGKGMGKGEGKIKGWYGGKVKDVYGLGTVGWGEIGVKIRRARDFRKLWSSGGGGEAVKRGIMERWGREAVEWLKEKEGEDVGGYGAELVGGLGEGVELLKTLNDSSSLSTATSILLRRFPSSWSLILSTSISSPLPYTPTGSTLHYLVSGYKELRNPCEEMNITEAVETMKGDAIWSGMVEDREMGRKAVGTAGIEMAREGRWEEVSRLLRVVEVDTGAEGKLFRIACEVGDRSASSSLKAIVTSRRGMSEVEKMYHAWAGCKGGSEWQNMLAEVEEVIRTAKGKGIQLEANFLDAVIDTFARGNQWEWCEMIYEEWLAHGHSLSSSNCVSMVRLLALNGQASSATRIVSSSLSYHSLTVQDSATEGYLNFARSTYFGTITAAHRAGLTALADLLYMQAVSEGVMEWAVKENTDHQVTLDLHGTNVAVAVAGVRVGLRETFRTLPESGMPNIMIVTGRGLNSKTKFKPVLRGEVQDLLINEFYPPITSSTVRNNLGALALDGGDVKGWIEWERKVKGRLFRNIAGVLKGVEGRIAGAIEKGSGRRNGKEGGK</sequence>
<dbReference type="EMBL" id="BRYA01000127">
    <property type="protein sequence ID" value="GMI40426.1"/>
    <property type="molecule type" value="Genomic_DNA"/>
</dbReference>
<evidence type="ECO:0000313" key="1">
    <source>
        <dbReference type="EMBL" id="GMI40426.1"/>
    </source>
</evidence>
<dbReference type="AlphaFoldDB" id="A0A9W7L8S9"/>
<keyword evidence="2" id="KW-1185">Reference proteome</keyword>
<gene>
    <name evidence="1" type="ORF">TrCOL_g5936</name>
</gene>
<reference evidence="2" key="1">
    <citation type="journal article" date="2023" name="Commun. Biol.">
        <title>Genome analysis of Parmales, the sister group of diatoms, reveals the evolutionary specialization of diatoms from phago-mixotrophs to photoautotrophs.</title>
        <authorList>
            <person name="Ban H."/>
            <person name="Sato S."/>
            <person name="Yoshikawa S."/>
            <person name="Yamada K."/>
            <person name="Nakamura Y."/>
            <person name="Ichinomiya M."/>
            <person name="Sato N."/>
            <person name="Blanc-Mathieu R."/>
            <person name="Endo H."/>
            <person name="Kuwata A."/>
            <person name="Ogata H."/>
        </authorList>
    </citation>
    <scope>NUCLEOTIDE SEQUENCE [LARGE SCALE GENOMIC DNA]</scope>
</reference>
<dbReference type="Gene3D" id="1.25.40.10">
    <property type="entry name" value="Tetratricopeptide repeat domain"/>
    <property type="match status" value="1"/>
</dbReference>
<dbReference type="SUPFAM" id="SSF160443">
    <property type="entry name" value="SMR domain-like"/>
    <property type="match status" value="1"/>
</dbReference>
<dbReference type="Proteomes" id="UP001165065">
    <property type="component" value="Unassembled WGS sequence"/>
</dbReference>
<evidence type="ECO:0008006" key="3">
    <source>
        <dbReference type="Google" id="ProtNLM"/>
    </source>
</evidence>
<proteinExistence type="predicted"/>
<protein>
    <recommendedName>
        <fullName evidence="3">Smr domain-containing protein</fullName>
    </recommendedName>
</protein>
<comment type="caution">
    <text evidence="1">The sequence shown here is derived from an EMBL/GenBank/DDBJ whole genome shotgun (WGS) entry which is preliminary data.</text>
</comment>